<feature type="compositionally biased region" description="Low complexity" evidence="1">
    <location>
        <begin position="96"/>
        <end position="118"/>
    </location>
</feature>
<feature type="compositionally biased region" description="Basic and acidic residues" evidence="1">
    <location>
        <begin position="245"/>
        <end position="264"/>
    </location>
</feature>
<feature type="region of interest" description="Disordered" evidence="1">
    <location>
        <begin position="61"/>
        <end position="227"/>
    </location>
</feature>
<dbReference type="Gene3D" id="3.30.750.140">
    <property type="match status" value="1"/>
</dbReference>
<keyword evidence="4" id="KW-1185">Reference proteome</keyword>
<dbReference type="AlphaFoldDB" id="A0A2V2LG83"/>
<organism evidence="3 4">
    <name type="scientific">Meridianimarinicoccus roseus</name>
    <dbReference type="NCBI Taxonomy" id="2072018"/>
    <lineage>
        <taxon>Bacteria</taxon>
        <taxon>Pseudomonadati</taxon>
        <taxon>Pseudomonadota</taxon>
        <taxon>Alphaproteobacteria</taxon>
        <taxon>Rhodobacterales</taxon>
        <taxon>Paracoccaceae</taxon>
        <taxon>Meridianimarinicoccus</taxon>
    </lineage>
</organism>
<evidence type="ECO:0000313" key="4">
    <source>
        <dbReference type="Proteomes" id="UP000245680"/>
    </source>
</evidence>
<feature type="region of interest" description="Disordered" evidence="1">
    <location>
        <begin position="1"/>
        <end position="48"/>
    </location>
</feature>
<feature type="compositionally biased region" description="Basic and acidic residues" evidence="1">
    <location>
        <begin position="177"/>
        <end position="191"/>
    </location>
</feature>
<dbReference type="Pfam" id="PF02120">
    <property type="entry name" value="Flg_hook"/>
    <property type="match status" value="1"/>
</dbReference>
<name>A0A2V2LG83_9RHOB</name>
<evidence type="ECO:0000313" key="3">
    <source>
        <dbReference type="EMBL" id="PWR01419.1"/>
    </source>
</evidence>
<dbReference type="EMBL" id="QGKU01000051">
    <property type="protein sequence ID" value="PWR01419.1"/>
    <property type="molecule type" value="Genomic_DNA"/>
</dbReference>
<dbReference type="RefSeq" id="WP_109812886.1">
    <property type="nucleotide sequence ID" value="NZ_QGKU01000051.1"/>
</dbReference>
<evidence type="ECO:0000256" key="1">
    <source>
        <dbReference type="SAM" id="MobiDB-lite"/>
    </source>
</evidence>
<gene>
    <name evidence="3" type="ORF">DKT77_17080</name>
</gene>
<proteinExistence type="predicted"/>
<feature type="domain" description="Flagellar hook-length control protein-like C-terminal" evidence="2">
    <location>
        <begin position="281"/>
        <end position="349"/>
    </location>
</feature>
<feature type="compositionally biased region" description="Basic and acidic residues" evidence="1">
    <location>
        <begin position="349"/>
        <end position="359"/>
    </location>
</feature>
<feature type="region of interest" description="Disordered" evidence="1">
    <location>
        <begin position="347"/>
        <end position="398"/>
    </location>
</feature>
<feature type="compositionally biased region" description="Pro residues" evidence="1">
    <location>
        <begin position="211"/>
        <end position="221"/>
    </location>
</feature>
<dbReference type="InterPro" id="IPR021136">
    <property type="entry name" value="Flagellar_hook_control-like_C"/>
</dbReference>
<reference evidence="3 4" key="1">
    <citation type="submission" date="2018-05" db="EMBL/GenBank/DDBJ databases">
        <title>Rhodobacteraceae gen. nov., sp. nov. isolated from sea water.</title>
        <authorList>
            <person name="Ren Y."/>
        </authorList>
    </citation>
    <scope>NUCLEOTIDE SEQUENCE [LARGE SCALE GENOMIC DNA]</scope>
    <source>
        <strain evidence="3 4">TG-679</strain>
    </source>
</reference>
<sequence length="398" mass="40579">MTPDQIMPAPRPSKGPATALSGAGPAAVKANAPETGSEPPTQDADFGLAFLATAPSTEAVLPRAALPGTPQPDAGTRGTGSAQIVVPTAAFVPDDTAAPPVTSAAPALAAPSPTAAPGSAPPKDVPSEMQTTRADRAPNTADTARTAQTGAEQTRHATPDPALQALTAGGGVPAQDAPRRPTEAQTLRRGDTATAESKAAAPAICGTVNPAPAPQIQPPAQTPSGEMALEDMVPDDAELRPADPLRADQARADPARHDAAKTDMPRSVGPQLVEAVRQGRDGTVDVALNPEELGRVRLSLSGTDGQIHVAIQAERPETQDLLRRHIAQLQQDFRDLGYAEVTFDFGQSARDRGTRDPDRTPPGAADTQAHPAPGPNAVAPAASARGTATASASLDLRL</sequence>
<feature type="compositionally biased region" description="Low complexity" evidence="1">
    <location>
        <begin position="193"/>
        <end position="203"/>
    </location>
</feature>
<comment type="caution">
    <text evidence="3">The sequence shown here is derived from an EMBL/GenBank/DDBJ whole genome shotgun (WGS) entry which is preliminary data.</text>
</comment>
<protein>
    <recommendedName>
        <fullName evidence="2">Flagellar hook-length control protein-like C-terminal domain-containing protein</fullName>
    </recommendedName>
</protein>
<feature type="region of interest" description="Disordered" evidence="1">
    <location>
        <begin position="245"/>
        <end position="266"/>
    </location>
</feature>
<feature type="compositionally biased region" description="Low complexity" evidence="1">
    <location>
        <begin position="369"/>
        <end position="398"/>
    </location>
</feature>
<evidence type="ECO:0000259" key="2">
    <source>
        <dbReference type="Pfam" id="PF02120"/>
    </source>
</evidence>
<dbReference type="Proteomes" id="UP000245680">
    <property type="component" value="Unassembled WGS sequence"/>
</dbReference>
<dbReference type="InterPro" id="IPR038610">
    <property type="entry name" value="FliK-like_C_sf"/>
</dbReference>
<accession>A0A2V2LG83</accession>
<feature type="compositionally biased region" description="Polar residues" evidence="1">
    <location>
        <begin position="140"/>
        <end position="152"/>
    </location>
</feature>
<dbReference type="OrthoDB" id="7203912at2"/>
<dbReference type="CDD" id="cd17470">
    <property type="entry name" value="T3SS_Flik_C"/>
    <property type="match status" value="1"/>
</dbReference>